<dbReference type="GO" id="GO:0016829">
    <property type="term" value="F:lyase activity"/>
    <property type="evidence" value="ECO:0007669"/>
    <property type="project" value="UniProtKB-KW"/>
</dbReference>
<dbReference type="NCBIfam" id="NF007691">
    <property type="entry name" value="PRK10369.1"/>
    <property type="match status" value="1"/>
</dbReference>
<evidence type="ECO:0000313" key="14">
    <source>
        <dbReference type="Proteomes" id="UP001271780"/>
    </source>
</evidence>
<dbReference type="InterPro" id="IPR032523">
    <property type="entry name" value="CcmF_C"/>
</dbReference>
<comment type="subcellular location">
    <subcellularLocation>
        <location evidence="1">Cell inner membrane</location>
        <topology evidence="1">Multi-pass membrane protein</topology>
    </subcellularLocation>
</comment>
<keyword evidence="14" id="KW-1185">Reference proteome</keyword>
<keyword evidence="5 10" id="KW-0812">Transmembrane</keyword>
<comment type="similarity">
    <text evidence="2">Belongs to the CcmF/CycK/Ccl1/NrfE/CcsA family.</text>
</comment>
<feature type="transmembrane region" description="Helical" evidence="10">
    <location>
        <begin position="393"/>
        <end position="412"/>
    </location>
</feature>
<proteinExistence type="inferred from homology"/>
<evidence type="ECO:0000256" key="7">
    <source>
        <dbReference type="ARBA" id="ARBA00022989"/>
    </source>
</evidence>
<evidence type="ECO:0000256" key="9">
    <source>
        <dbReference type="ARBA" id="ARBA00037230"/>
    </source>
</evidence>
<comment type="function">
    <text evidence="9">Required for the biogenesis of c-type cytochromes. Possible subunit of a heme lyase.</text>
</comment>
<feature type="transmembrane region" description="Helical" evidence="10">
    <location>
        <begin position="618"/>
        <end position="638"/>
    </location>
</feature>
<feature type="transmembrane region" description="Helical" evidence="10">
    <location>
        <begin position="311"/>
        <end position="330"/>
    </location>
</feature>
<evidence type="ECO:0000256" key="4">
    <source>
        <dbReference type="ARBA" id="ARBA00022519"/>
    </source>
</evidence>
<evidence type="ECO:0000256" key="2">
    <source>
        <dbReference type="ARBA" id="ARBA00009186"/>
    </source>
</evidence>
<dbReference type="EMBL" id="JAVIIZ010000033">
    <property type="protein sequence ID" value="MDX8476396.1"/>
    <property type="molecule type" value="Genomic_DNA"/>
</dbReference>
<feature type="transmembrane region" description="Helical" evidence="10">
    <location>
        <begin position="424"/>
        <end position="442"/>
    </location>
</feature>
<feature type="transmembrane region" description="Helical" evidence="10">
    <location>
        <begin position="174"/>
        <end position="194"/>
    </location>
</feature>
<evidence type="ECO:0000313" key="13">
    <source>
        <dbReference type="EMBL" id="MDX8476396.1"/>
    </source>
</evidence>
<evidence type="ECO:0000256" key="6">
    <source>
        <dbReference type="ARBA" id="ARBA00022748"/>
    </source>
</evidence>
<keyword evidence="4" id="KW-0997">Cell inner membrane</keyword>
<feature type="domain" description="Cytochrome c assembly protein" evidence="11">
    <location>
        <begin position="88"/>
        <end position="294"/>
    </location>
</feature>
<dbReference type="PANTHER" id="PTHR43653">
    <property type="entry name" value="CYTOCHROME C ASSEMBLY PROTEIN-RELATED"/>
    <property type="match status" value="1"/>
</dbReference>
<evidence type="ECO:0000256" key="10">
    <source>
        <dbReference type="SAM" id="Phobius"/>
    </source>
</evidence>
<dbReference type="InterPro" id="IPR002541">
    <property type="entry name" value="Cyt_c_assembly"/>
</dbReference>
<evidence type="ECO:0000256" key="1">
    <source>
        <dbReference type="ARBA" id="ARBA00004429"/>
    </source>
</evidence>
<evidence type="ECO:0000256" key="8">
    <source>
        <dbReference type="ARBA" id="ARBA00023136"/>
    </source>
</evidence>
<feature type="domain" description="Cytochrome c-type biogenesis protein CcmF C-terminal" evidence="12">
    <location>
        <begin position="314"/>
        <end position="640"/>
    </location>
</feature>
<feature type="transmembrane region" description="Helical" evidence="10">
    <location>
        <begin position="37"/>
        <end position="61"/>
    </location>
</feature>
<organism evidence="13 14">
    <name type="scientific">Mesorhizobium dulcispinae</name>
    <dbReference type="NCBI Taxonomy" id="3072316"/>
    <lineage>
        <taxon>Bacteria</taxon>
        <taxon>Pseudomonadati</taxon>
        <taxon>Pseudomonadota</taxon>
        <taxon>Alphaproteobacteria</taxon>
        <taxon>Hyphomicrobiales</taxon>
        <taxon>Phyllobacteriaceae</taxon>
        <taxon>Mesorhizobium</taxon>
    </lineage>
</organism>
<dbReference type="Proteomes" id="UP001271780">
    <property type="component" value="Unassembled WGS sequence"/>
</dbReference>
<dbReference type="InterPro" id="IPR003567">
    <property type="entry name" value="Cyt_c_biogenesis"/>
</dbReference>
<feature type="transmembrane region" description="Helical" evidence="10">
    <location>
        <begin position="95"/>
        <end position="113"/>
    </location>
</feature>
<accession>A0ABU4XNR6</accession>
<reference evidence="13 14" key="1">
    <citation type="submission" date="2023-08" db="EMBL/GenBank/DDBJ databases">
        <title>Implementing the SeqCode for naming new Mesorhizobium species isolated from Vachellia karroo root nodules.</title>
        <authorList>
            <person name="Van Lill M."/>
        </authorList>
    </citation>
    <scope>NUCLEOTIDE SEQUENCE [LARGE SCALE GENOMIC DNA]</scope>
    <source>
        <strain evidence="13 14">VK23A</strain>
    </source>
</reference>
<name>A0ABU4XNR6_9HYPH</name>
<dbReference type="Pfam" id="PF16327">
    <property type="entry name" value="CcmF_C"/>
    <property type="match status" value="1"/>
</dbReference>
<dbReference type="PRINTS" id="PR01410">
    <property type="entry name" value="CCBIOGENESIS"/>
</dbReference>
<evidence type="ECO:0000259" key="12">
    <source>
        <dbReference type="Pfam" id="PF16327"/>
    </source>
</evidence>
<keyword evidence="6" id="KW-0201">Cytochrome c-type biogenesis</keyword>
<dbReference type="NCBIfam" id="TIGR00353">
    <property type="entry name" value="nrfE"/>
    <property type="match status" value="1"/>
</dbReference>
<dbReference type="PANTHER" id="PTHR43653:SF1">
    <property type="entry name" value="CYTOCHROME C-TYPE BIOGENESIS PROTEIN CCMF"/>
    <property type="match status" value="1"/>
</dbReference>
<keyword evidence="8 10" id="KW-0472">Membrane</keyword>
<feature type="transmembrane region" description="Helical" evidence="10">
    <location>
        <begin position="206"/>
        <end position="228"/>
    </location>
</feature>
<dbReference type="PRINTS" id="PR01411">
    <property type="entry name" value="CCMFBIOGNSIS"/>
</dbReference>
<dbReference type="Pfam" id="PF01578">
    <property type="entry name" value="Cytochrom_C_asm"/>
    <property type="match status" value="1"/>
</dbReference>
<keyword evidence="13" id="KW-0456">Lyase</keyword>
<evidence type="ECO:0000259" key="11">
    <source>
        <dbReference type="Pfam" id="PF01578"/>
    </source>
</evidence>
<feature type="transmembrane region" description="Helical" evidence="10">
    <location>
        <begin position="125"/>
        <end position="147"/>
    </location>
</feature>
<feature type="transmembrane region" description="Helical" evidence="10">
    <location>
        <begin position="351"/>
        <end position="373"/>
    </location>
</feature>
<protein>
    <submittedName>
        <fullName evidence="13">Heme lyase CcmF/NrfE family subunit</fullName>
    </submittedName>
</protein>
<comment type="caution">
    <text evidence="13">The sequence shown here is derived from an EMBL/GenBank/DDBJ whole genome shotgun (WGS) entry which is preliminary data.</text>
</comment>
<feature type="transmembrane region" description="Helical" evidence="10">
    <location>
        <begin position="6"/>
        <end position="25"/>
    </location>
</feature>
<feature type="transmembrane region" description="Helical" evidence="10">
    <location>
        <begin position="248"/>
        <end position="265"/>
    </location>
</feature>
<dbReference type="InterPro" id="IPR003568">
    <property type="entry name" value="Cyt_c_biogenesis_CcmF"/>
</dbReference>
<keyword evidence="3" id="KW-1003">Cell membrane</keyword>
<gene>
    <name evidence="13" type="ORF">RFM27_30490</name>
</gene>
<evidence type="ECO:0000256" key="3">
    <source>
        <dbReference type="ARBA" id="ARBA00022475"/>
    </source>
</evidence>
<feature type="transmembrane region" description="Helical" evidence="10">
    <location>
        <begin position="490"/>
        <end position="515"/>
    </location>
</feature>
<dbReference type="RefSeq" id="WP_320318918.1">
    <property type="nucleotide sequence ID" value="NZ_JAVIIX010000032.1"/>
</dbReference>
<evidence type="ECO:0000256" key="5">
    <source>
        <dbReference type="ARBA" id="ARBA00022692"/>
    </source>
</evidence>
<sequence length="663" mass="70363">MVETGHFALVLAFALSLVQMLVPLVGARTGNQRLMAVGGRVAVTGFALTALSFTALATAYAGSDFSVASVWENSHSLQPMIYKITGTWGNHEGSMLLWVLILTFFGALVAVFGSNLPATLKANVLAVQGMIGAAFFLFILATSNPFIRLNPAPIEGRDLNPILQDLGLAIHPPLLYLGYVGFSICFSFSVAALIEGRIDASWARWVRPWTLVAWMFLTGGIAMGSYWAYYELGWGGFWFWDPVENASFMPWLAGTALLHSAIVMEKRSALKIWTLLLAILTFSLSLLGTFLVRSGVLTSVHAFATDPARGVFILCILTLFIGGSLALFALRASTLTAGGLFHPISREGALVLNNLFLTTATATVLVGTLYPLALEAITGGKISVGAPFFDLTFGPLMLPLLAIVPFGPLLAWKRGDILAASQRLMAAFAVALAAMLTTGLFIDGASVFAALGVGLAVWLVAGALTDLAVKSGIGSVAPAVMLRRFAGLPRSVFGTALAHLGLGLTMLGIVATLSFGTEKILTMRPGETVELSGYSLRLEGLFPQKGPNFTEDRGRFLLIGADGNADGEITSAKRFYPVRQTVTTESGIRTLGLSQLYLSLGDEGNDGSVVVRLWWKPLVTLIWGGGLVMMAGAAMSLLDRRLRVGAPARRRKPAAAAASASPT</sequence>
<feature type="transmembrane region" description="Helical" evidence="10">
    <location>
        <begin position="448"/>
        <end position="469"/>
    </location>
</feature>
<feature type="transmembrane region" description="Helical" evidence="10">
    <location>
        <begin position="272"/>
        <end position="291"/>
    </location>
</feature>
<keyword evidence="7 10" id="KW-1133">Transmembrane helix</keyword>